<dbReference type="HOGENOM" id="CLU_2059453_0_0_4"/>
<dbReference type="AlphaFoldDB" id="Q1LGV6"/>
<gene>
    <name evidence="2" type="ordered locus">Rmet_3748</name>
</gene>
<keyword evidence="2" id="KW-0614">Plasmid</keyword>
<organism evidence="2 3">
    <name type="scientific">Cupriavidus metallidurans (strain ATCC 43123 / DSM 2839 / NBRC 102507 / CH34)</name>
    <name type="common">Ralstonia metallidurans</name>
    <dbReference type="NCBI Taxonomy" id="266264"/>
    <lineage>
        <taxon>Bacteria</taxon>
        <taxon>Pseudomonadati</taxon>
        <taxon>Pseudomonadota</taxon>
        <taxon>Betaproteobacteria</taxon>
        <taxon>Burkholderiales</taxon>
        <taxon>Burkholderiaceae</taxon>
        <taxon>Cupriavidus</taxon>
    </lineage>
</organism>
<evidence type="ECO:0000256" key="1">
    <source>
        <dbReference type="SAM" id="MobiDB-lite"/>
    </source>
</evidence>
<accession>Q1LGV6</accession>
<feature type="region of interest" description="Disordered" evidence="1">
    <location>
        <begin position="40"/>
        <end position="67"/>
    </location>
</feature>
<protein>
    <recommendedName>
        <fullName evidence="4">SHOCT domain-containing protein</fullName>
    </recommendedName>
</protein>
<proteinExistence type="predicted"/>
<evidence type="ECO:0000313" key="3">
    <source>
        <dbReference type="Proteomes" id="UP000002429"/>
    </source>
</evidence>
<dbReference type="EMBL" id="CP000353">
    <property type="protein sequence ID" value="ABF10620.1"/>
    <property type="molecule type" value="Genomic_DNA"/>
</dbReference>
<evidence type="ECO:0000313" key="2">
    <source>
        <dbReference type="EMBL" id="ABF10620.1"/>
    </source>
</evidence>
<dbReference type="KEGG" id="rme:Rmet_3748"/>
<geneLocation type="plasmid" evidence="2 3">
    <name>megaplasmid</name>
</geneLocation>
<reference evidence="3" key="1">
    <citation type="journal article" date="2010" name="PLoS ONE">
        <title>The complete genome sequence of Cupriavidus metallidurans strain CH34, a master survivalist in harsh and anthropogenic environments.</title>
        <authorList>
            <person name="Janssen P.J."/>
            <person name="Van Houdt R."/>
            <person name="Moors H."/>
            <person name="Monsieurs P."/>
            <person name="Morin N."/>
            <person name="Michaux A."/>
            <person name="Benotmane M.A."/>
            <person name="Leys N."/>
            <person name="Vallaeys T."/>
            <person name="Lapidus A."/>
            <person name="Monchy S."/>
            <person name="Medigue C."/>
            <person name="Taghavi S."/>
            <person name="McCorkle S."/>
            <person name="Dunn J."/>
            <person name="van der Lelie D."/>
            <person name="Mergeay M."/>
        </authorList>
    </citation>
    <scope>NUCLEOTIDE SEQUENCE [LARGE SCALE GENOMIC DNA]</scope>
    <source>
        <strain evidence="3">ATCC 43123 / DSM 2839 / NBRC 102507 / CH34</strain>
    </source>
</reference>
<keyword evidence="3" id="KW-1185">Reference proteome</keyword>
<name>Q1LGV6_CUPMC</name>
<evidence type="ECO:0008006" key="4">
    <source>
        <dbReference type="Google" id="ProtNLM"/>
    </source>
</evidence>
<sequence length="119" mass="13085">MRMIMFLLGLFAIVCVLYGISAGVQTIQRGLARLLNNGRNDEAPAVLPAPITSETPESGSAKEPAPSCQGYIGELRELYELHKQGALSNEEFQDWKHHLLSAMRSMPSVRGSGHFRDTT</sequence>
<dbReference type="Proteomes" id="UP000002429">
    <property type="component" value="Plasmid megaplasmid"/>
</dbReference>